<comment type="caution">
    <text evidence="1">The sequence shown here is derived from an EMBL/GenBank/DDBJ whole genome shotgun (WGS) entry which is preliminary data.</text>
</comment>
<reference evidence="1" key="1">
    <citation type="submission" date="2022-04" db="EMBL/GenBank/DDBJ databases">
        <title>Genome of the entomopathogenic fungus Entomophthora muscae.</title>
        <authorList>
            <person name="Elya C."/>
            <person name="Lovett B.R."/>
            <person name="Lee E."/>
            <person name="Macias A.M."/>
            <person name="Hajek A.E."/>
            <person name="De Bivort B.L."/>
            <person name="Kasson M.T."/>
            <person name="De Fine Licht H.H."/>
            <person name="Stajich J.E."/>
        </authorList>
    </citation>
    <scope>NUCLEOTIDE SEQUENCE</scope>
    <source>
        <strain evidence="1">Berkeley</strain>
    </source>
</reference>
<name>A0ACC2URP9_9FUNG</name>
<protein>
    <submittedName>
        <fullName evidence="1">Uncharacterized protein</fullName>
    </submittedName>
</protein>
<gene>
    <name evidence="1" type="ORF">DSO57_1012209</name>
</gene>
<proteinExistence type="predicted"/>
<evidence type="ECO:0000313" key="1">
    <source>
        <dbReference type="EMBL" id="KAJ9089508.1"/>
    </source>
</evidence>
<accession>A0ACC2URP9</accession>
<dbReference type="Proteomes" id="UP001165960">
    <property type="component" value="Unassembled WGS sequence"/>
</dbReference>
<dbReference type="EMBL" id="QTSX02000043">
    <property type="protein sequence ID" value="KAJ9089508.1"/>
    <property type="molecule type" value="Genomic_DNA"/>
</dbReference>
<evidence type="ECO:0000313" key="2">
    <source>
        <dbReference type="Proteomes" id="UP001165960"/>
    </source>
</evidence>
<keyword evidence="2" id="KW-1185">Reference proteome</keyword>
<organism evidence="1 2">
    <name type="scientific">Entomophthora muscae</name>
    <dbReference type="NCBI Taxonomy" id="34485"/>
    <lineage>
        <taxon>Eukaryota</taxon>
        <taxon>Fungi</taxon>
        <taxon>Fungi incertae sedis</taxon>
        <taxon>Zoopagomycota</taxon>
        <taxon>Entomophthoromycotina</taxon>
        <taxon>Entomophthoromycetes</taxon>
        <taxon>Entomophthorales</taxon>
        <taxon>Entomophthoraceae</taxon>
        <taxon>Entomophthora</taxon>
    </lineage>
</organism>
<sequence length="519" mass="57360">MGPAWAQDVTCHAIAIEQYVVGANVTSNSVNNLLTKHDASLEQQDNCLRDLDEKVSNNKDNINEVQHLTWQESKESSNIANTAKAEVLALCDGFIQYDNHIKEAIQEEISQLSQELSAQFTNSSTTKGCDCLELNQIQQQVEDIAVTNNEIFRELKRVCDKGEQSIASLKAELKELQAELKGHDKCSISQRATIEDFCEGIVQCARLIERLRSSLRNAEMEIADAWAELVDSRCRCSGQDLGVLGLFNIPSGESATLQPTSSSVYNNGATLSSSGCQSLSQVFAVPLTPVDIPRAPRETGPAGSSCINFFDQSHCEESPSCRCPQPETPTRFKPMNLPKFDPKGKVHTFICLFEMSMYGANNQDKAITLLNQLDAASTDLIIPHMPKHNWSYTAAKSVLLYEFGSITQVTKRNNEFLMISFKKDKTITDFADCFYLEAQILTSSGSLTVHNAHIALRVAVKPYEALYQTSCQPSRTTALWMVWYATCASAVTPLDPPPQHWTKAPPSLQLSRTLGGSCQ</sequence>